<evidence type="ECO:0000256" key="3">
    <source>
        <dbReference type="PROSITE-ProRule" id="PRU00284"/>
    </source>
</evidence>
<name>A0A1V4IAJ4_9FIRM</name>
<dbReference type="Proteomes" id="UP000190140">
    <property type="component" value="Unassembled WGS sequence"/>
</dbReference>
<feature type="domain" description="Methyl-accepting transducer" evidence="4">
    <location>
        <begin position="59"/>
        <end position="277"/>
    </location>
</feature>
<evidence type="ECO:0000259" key="4">
    <source>
        <dbReference type="PROSITE" id="PS50111"/>
    </source>
</evidence>
<protein>
    <submittedName>
        <fullName evidence="5">Methyl-accepting chemotaxis protein 1</fullName>
    </submittedName>
</protein>
<dbReference type="GO" id="GO:0006935">
    <property type="term" value="P:chemotaxis"/>
    <property type="evidence" value="ECO:0007669"/>
    <property type="project" value="InterPro"/>
</dbReference>
<dbReference type="STRING" id="29349.CLOTH_02940"/>
<dbReference type="EMBL" id="MZGW01000001">
    <property type="protein sequence ID" value="OPJ57012.1"/>
    <property type="molecule type" value="Genomic_DNA"/>
</dbReference>
<evidence type="ECO:0000256" key="2">
    <source>
        <dbReference type="ARBA" id="ARBA00029447"/>
    </source>
</evidence>
<dbReference type="Pfam" id="PF00015">
    <property type="entry name" value="MCPsignal"/>
    <property type="match status" value="1"/>
</dbReference>
<dbReference type="PANTHER" id="PTHR32089">
    <property type="entry name" value="METHYL-ACCEPTING CHEMOTAXIS PROTEIN MCPB"/>
    <property type="match status" value="1"/>
</dbReference>
<keyword evidence="6" id="KW-1185">Reference proteome</keyword>
<dbReference type="SUPFAM" id="SSF58104">
    <property type="entry name" value="Methyl-accepting chemotaxis protein (MCP) signaling domain"/>
    <property type="match status" value="1"/>
</dbReference>
<dbReference type="GO" id="GO:0007165">
    <property type="term" value="P:signal transduction"/>
    <property type="evidence" value="ECO:0007669"/>
    <property type="project" value="UniProtKB-KW"/>
</dbReference>
<dbReference type="PROSITE" id="PS50111">
    <property type="entry name" value="CHEMOTAXIS_TRANSDUC_2"/>
    <property type="match status" value="1"/>
</dbReference>
<dbReference type="GO" id="GO:0016020">
    <property type="term" value="C:membrane"/>
    <property type="evidence" value="ECO:0007669"/>
    <property type="project" value="InterPro"/>
</dbReference>
<dbReference type="SMART" id="SM00283">
    <property type="entry name" value="MA"/>
    <property type="match status" value="1"/>
</dbReference>
<dbReference type="GO" id="GO:0004888">
    <property type="term" value="F:transmembrane signaling receptor activity"/>
    <property type="evidence" value="ECO:0007669"/>
    <property type="project" value="InterPro"/>
</dbReference>
<dbReference type="InterPro" id="IPR004090">
    <property type="entry name" value="Chemotax_Me-accpt_rcpt"/>
</dbReference>
<keyword evidence="1 3" id="KW-0807">Transducer</keyword>
<accession>A0A1V4IAJ4</accession>
<organism evidence="5 6">
    <name type="scientific">Alkalithermobacter paradoxus</name>
    <dbReference type="NCBI Taxonomy" id="29349"/>
    <lineage>
        <taxon>Bacteria</taxon>
        <taxon>Bacillati</taxon>
        <taxon>Bacillota</taxon>
        <taxon>Clostridia</taxon>
        <taxon>Peptostreptococcales</taxon>
        <taxon>Tepidibacteraceae</taxon>
        <taxon>Alkalithermobacter</taxon>
    </lineage>
</organism>
<dbReference type="InterPro" id="IPR004089">
    <property type="entry name" value="MCPsignal_dom"/>
</dbReference>
<evidence type="ECO:0000313" key="6">
    <source>
        <dbReference type="Proteomes" id="UP000190140"/>
    </source>
</evidence>
<dbReference type="PRINTS" id="PR00260">
    <property type="entry name" value="CHEMTRNSDUCR"/>
</dbReference>
<dbReference type="RefSeq" id="WP_331721956.1">
    <property type="nucleotide sequence ID" value="NZ_MZGW01000001.1"/>
</dbReference>
<dbReference type="AlphaFoldDB" id="A0A1V4IAJ4"/>
<dbReference type="Gene3D" id="1.10.287.950">
    <property type="entry name" value="Methyl-accepting chemotaxis protein"/>
    <property type="match status" value="1"/>
</dbReference>
<evidence type="ECO:0000256" key="1">
    <source>
        <dbReference type="ARBA" id="ARBA00023224"/>
    </source>
</evidence>
<gene>
    <name evidence="5" type="primary">mcp1</name>
    <name evidence="5" type="ORF">CLOTH_02940</name>
</gene>
<sequence>MIGFMKRKKLNLSVEHKAKDVQVQAFEKSISIDTVKNIHKQIELIINQHNLVNSDHEILANLAKKIEDEVEIISDLTNKTNISTNTLDKEGKNLLEITEKTVLKSKEGKQSIESVMDIIASLERETNSTYNSIVKLGESLKEISDITKVIGQIASQTNLLALNAAIEAARAGEYGKGFAVVADEVRKLAEMTTQSTKDISQLISNIESETKDVLYKSSQSKSVISQGTNASKIAVQKIDETLDGFKIVESEVDEVIKIIGQQKQYVSNVLDNIGEVKKILKDTNEGLIRHVREASVVDAQLEESVRKVAASIE</sequence>
<comment type="similarity">
    <text evidence="2">Belongs to the methyl-accepting chemotaxis (MCP) protein family.</text>
</comment>
<comment type="caution">
    <text evidence="5">The sequence shown here is derived from an EMBL/GenBank/DDBJ whole genome shotgun (WGS) entry which is preliminary data.</text>
</comment>
<dbReference type="PANTHER" id="PTHR32089:SF112">
    <property type="entry name" value="LYSOZYME-LIKE PROTEIN-RELATED"/>
    <property type="match status" value="1"/>
</dbReference>
<proteinExistence type="inferred from homology"/>
<evidence type="ECO:0000313" key="5">
    <source>
        <dbReference type="EMBL" id="OPJ57012.1"/>
    </source>
</evidence>
<reference evidence="5 6" key="1">
    <citation type="submission" date="2017-03" db="EMBL/GenBank/DDBJ databases">
        <title>Genome sequence of Clostridium thermoalcaliphilum DSM 7309.</title>
        <authorList>
            <person name="Poehlein A."/>
            <person name="Daniel R."/>
        </authorList>
    </citation>
    <scope>NUCLEOTIDE SEQUENCE [LARGE SCALE GENOMIC DNA]</scope>
    <source>
        <strain evidence="5 6">DSM 7309</strain>
    </source>
</reference>